<sequence length="88" mass="9657">MKNMNMKKIAALLMLASLGANAYADTTNTSSTPIETYNYSTKLDIEHVISITEPANECAPVPVQMTYEDSHGQRHVLQYQTMGTGCSN</sequence>
<evidence type="ECO:0008006" key="3">
    <source>
        <dbReference type="Google" id="ProtNLM"/>
    </source>
</evidence>
<protein>
    <recommendedName>
        <fullName evidence="3">DUF2790 domain-containing protein</fullName>
    </recommendedName>
</protein>
<dbReference type="AlphaFoldDB" id="J2EHQ9"/>
<dbReference type="EMBL" id="AGBM01000001">
    <property type="protein sequence ID" value="EJL02965.1"/>
    <property type="molecule type" value="Genomic_DNA"/>
</dbReference>
<dbReference type="Pfam" id="PF10976">
    <property type="entry name" value="DUF2790"/>
    <property type="match status" value="1"/>
</dbReference>
<gene>
    <name evidence="2" type="ORF">PflQ2_2358</name>
</gene>
<dbReference type="HOGENOM" id="CLU_163360_2_1_6"/>
<accession>J2EHQ9</accession>
<feature type="chain" id="PRO_5003747321" description="DUF2790 domain-containing protein" evidence="1">
    <location>
        <begin position="23"/>
        <end position="88"/>
    </location>
</feature>
<evidence type="ECO:0000256" key="1">
    <source>
        <dbReference type="SAM" id="SignalP"/>
    </source>
</evidence>
<proteinExistence type="predicted"/>
<dbReference type="Gene3D" id="2.30.140.50">
    <property type="entry name" value="Protein of unknown function DUF2790"/>
    <property type="match status" value="1"/>
</dbReference>
<evidence type="ECO:0000313" key="2">
    <source>
        <dbReference type="EMBL" id="EJL02965.1"/>
    </source>
</evidence>
<dbReference type="Proteomes" id="UP000007289">
    <property type="component" value="Chromosome"/>
</dbReference>
<feature type="signal peptide" evidence="1">
    <location>
        <begin position="1"/>
        <end position="22"/>
    </location>
</feature>
<comment type="caution">
    <text evidence="2">The sequence shown here is derived from an EMBL/GenBank/DDBJ whole genome shotgun (WGS) entry which is preliminary data.</text>
</comment>
<organism evidence="2">
    <name type="scientific">Pseudomonas fluorescens (strain Q2-87)</name>
    <dbReference type="NCBI Taxonomy" id="1038922"/>
    <lineage>
        <taxon>Bacteria</taxon>
        <taxon>Pseudomonadati</taxon>
        <taxon>Pseudomonadota</taxon>
        <taxon>Gammaproteobacteria</taxon>
        <taxon>Pseudomonadales</taxon>
        <taxon>Pseudomonadaceae</taxon>
        <taxon>Pseudomonas</taxon>
    </lineage>
</organism>
<reference evidence="2" key="1">
    <citation type="journal article" date="2012" name="PLoS Genet.">
        <title>Comparative Genomics of Plant-Associated Pseudomonas spp.: Insights into Diversity and Inheritance of Traits Involved in Multitrophic Interactions.</title>
        <authorList>
            <person name="Loper J.E."/>
            <person name="Hassan K.A."/>
            <person name="Mavrodi D.V."/>
            <person name="Davis E.W.II."/>
            <person name="Lim C.K."/>
            <person name="Shaffer B.T."/>
            <person name="Elbourne L.D."/>
            <person name="Stockwell V.O."/>
            <person name="Hartney S.L."/>
            <person name="Breakwell K."/>
            <person name="Henkels M.D."/>
            <person name="Tetu S.G."/>
            <person name="Rangel L.I."/>
            <person name="Kidarsa T.A."/>
            <person name="Wilson N.L."/>
            <person name="van de Mortel J.E."/>
            <person name="Song C."/>
            <person name="Blumhagen R."/>
            <person name="Radune D."/>
            <person name="Hostetler J.B."/>
            <person name="Brinkac L.M."/>
            <person name="Durkin A.S."/>
            <person name="Kluepfel D.A."/>
            <person name="Wechter W.P."/>
            <person name="Anderson A.J."/>
            <person name="Kim Y.C."/>
            <person name="Pierson L.S.III."/>
            <person name="Pierson E.A."/>
            <person name="Lindow S.E."/>
            <person name="Kobayashi D.Y."/>
            <person name="Raaijmakers J.M."/>
            <person name="Weller D.M."/>
            <person name="Thomashow L.S."/>
            <person name="Allen A.E."/>
            <person name="Paulsen I.T."/>
        </authorList>
    </citation>
    <scope>NUCLEOTIDE SEQUENCE [LARGE SCALE GENOMIC DNA]</scope>
    <source>
        <strain evidence="2">Q2-87</strain>
    </source>
</reference>
<name>J2EHQ9_PSEFQ</name>
<dbReference type="InterPro" id="IPR021245">
    <property type="entry name" value="DUF2790"/>
</dbReference>
<dbReference type="PATRIC" id="fig|1038922.3.peg.3169"/>
<keyword evidence="1" id="KW-0732">Signal</keyword>